<evidence type="ECO:0000313" key="3">
    <source>
        <dbReference type="EMBL" id="CAG8471046.1"/>
    </source>
</evidence>
<feature type="domain" description="BTB" evidence="2">
    <location>
        <begin position="24"/>
        <end position="104"/>
    </location>
</feature>
<evidence type="ECO:0000259" key="2">
    <source>
        <dbReference type="PROSITE" id="PS50097"/>
    </source>
</evidence>
<sequence>MSSKIPLKNLAEDIFLLLKDDILYDLRIILPNGYFVFCHKAILIARSDRIREFFQERKIQPKNNIETIFLKDILENIPTVENSTPNAYLGINRYFYEDVIDWDEHTQFPHDLVAFILLVNRLRIENLKQPLLGYLDEYLSTNNAVPFTNEMVELFLSEEKRNNEIYKMILMKCVEYFSRMNAFVNAQYKQHDMQKFLLLAVKFILENIDASKDVEAKSVHETTKFNFIIRWSKAHDDIIDDIQNVKLLQYVDFDALNLQIIASEIEQIKKLAPTQHADIIEKSFCRSIEENNMKHQNNSQKKYREYENIIDELEKSRINLQKKCQEYENTIVRIKSDFQRKFQEYECTIDELQNLQTKCQEYEDTIARILNLPEQILYY</sequence>
<dbReference type="Proteomes" id="UP000789831">
    <property type="component" value="Unassembled WGS sequence"/>
</dbReference>
<dbReference type="SUPFAM" id="SSF54695">
    <property type="entry name" value="POZ domain"/>
    <property type="match status" value="1"/>
</dbReference>
<comment type="caution">
    <text evidence="3">The sequence shown here is derived from an EMBL/GenBank/DDBJ whole genome shotgun (WGS) entry which is preliminary data.</text>
</comment>
<dbReference type="PROSITE" id="PS50097">
    <property type="entry name" value="BTB"/>
    <property type="match status" value="1"/>
</dbReference>
<evidence type="ECO:0000256" key="1">
    <source>
        <dbReference type="SAM" id="Coils"/>
    </source>
</evidence>
<gene>
    <name evidence="3" type="ORF">AGERDE_LOCUS2740</name>
</gene>
<dbReference type="AlphaFoldDB" id="A0A9N8VYS4"/>
<accession>A0A9N8VYS4</accession>
<dbReference type="EMBL" id="CAJVPL010000239">
    <property type="protein sequence ID" value="CAG8471046.1"/>
    <property type="molecule type" value="Genomic_DNA"/>
</dbReference>
<dbReference type="InterPro" id="IPR000210">
    <property type="entry name" value="BTB/POZ_dom"/>
</dbReference>
<dbReference type="InterPro" id="IPR011333">
    <property type="entry name" value="SKP1/BTB/POZ_sf"/>
</dbReference>
<evidence type="ECO:0000313" key="4">
    <source>
        <dbReference type="Proteomes" id="UP000789831"/>
    </source>
</evidence>
<dbReference type="Gene3D" id="3.30.710.10">
    <property type="entry name" value="Potassium Channel Kv1.1, Chain A"/>
    <property type="match status" value="1"/>
</dbReference>
<reference evidence="3" key="1">
    <citation type="submission" date="2021-06" db="EMBL/GenBank/DDBJ databases">
        <authorList>
            <person name="Kallberg Y."/>
            <person name="Tangrot J."/>
            <person name="Rosling A."/>
        </authorList>
    </citation>
    <scope>NUCLEOTIDE SEQUENCE</scope>
    <source>
        <strain evidence="3">MT106</strain>
    </source>
</reference>
<proteinExistence type="predicted"/>
<protein>
    <submittedName>
        <fullName evidence="3">5866_t:CDS:1</fullName>
    </submittedName>
</protein>
<keyword evidence="4" id="KW-1185">Reference proteome</keyword>
<name>A0A9N8VYS4_9GLOM</name>
<organism evidence="3 4">
    <name type="scientific">Ambispora gerdemannii</name>
    <dbReference type="NCBI Taxonomy" id="144530"/>
    <lineage>
        <taxon>Eukaryota</taxon>
        <taxon>Fungi</taxon>
        <taxon>Fungi incertae sedis</taxon>
        <taxon>Mucoromycota</taxon>
        <taxon>Glomeromycotina</taxon>
        <taxon>Glomeromycetes</taxon>
        <taxon>Archaeosporales</taxon>
        <taxon>Ambisporaceae</taxon>
        <taxon>Ambispora</taxon>
    </lineage>
</organism>
<keyword evidence="1" id="KW-0175">Coiled coil</keyword>
<feature type="coiled-coil region" evidence="1">
    <location>
        <begin position="296"/>
        <end position="372"/>
    </location>
</feature>